<dbReference type="GO" id="GO:0005524">
    <property type="term" value="F:ATP binding"/>
    <property type="evidence" value="ECO:0007669"/>
    <property type="project" value="UniProtKB-KW"/>
</dbReference>
<protein>
    <recommendedName>
        <fullName evidence="3">histidine kinase</fullName>
        <ecNumber evidence="3">2.7.13.3</ecNumber>
    </recommendedName>
</protein>
<dbReference type="PANTHER" id="PTHR45528">
    <property type="entry name" value="SENSOR HISTIDINE KINASE CPXA"/>
    <property type="match status" value="1"/>
</dbReference>
<dbReference type="Gene3D" id="3.30.565.10">
    <property type="entry name" value="Histidine kinase-like ATPase, C-terminal domain"/>
    <property type="match status" value="1"/>
</dbReference>
<evidence type="ECO:0000256" key="10">
    <source>
        <dbReference type="ARBA" id="ARBA00022840"/>
    </source>
</evidence>
<organism evidence="17 18">
    <name type="scientific">Caldibacillus debilis</name>
    <dbReference type="NCBI Taxonomy" id="301148"/>
    <lineage>
        <taxon>Bacteria</taxon>
        <taxon>Bacillati</taxon>
        <taxon>Bacillota</taxon>
        <taxon>Bacilli</taxon>
        <taxon>Bacillales</taxon>
        <taxon>Bacillaceae</taxon>
        <taxon>Caldibacillus</taxon>
    </lineage>
</organism>
<sequence>MKKISFKLGLLFFVFVLGIETILFASLYVTLVNLRIHEEFQQLLARGNNHRDVLEKSFDPATLEHVATMESEAETDVVITDDTGKILCYSDHILPIAERIIENTNKNIPHRGMIAQKNWQKESHISTVSPIRIGGEIKGYVYMFQNTESIQNMIDKLKHHFMAVGFLSVLLTIITIALLSRIITIPLIRMKQATEKLSKGDFSVRLQVKGEDELAELGKAIQTLAGDLEYLKKERNEFLASISHELRTPLTFVKGYADIARRPNLAEEERNRYLSIIYEEAEQMQKLVKDLFELAKLDQHSFQIHKEPTNLCSFLKKLHDKMHPAFEAKKMSFAYHCEKNITVHIDQKRFEQVMMNLLDNAIKFSGEGSAVSIEARREKHGIVLIVSDEGRGIPEMDLPHIFERFYRVDKSRSRTNGGTGLGLSIVKEIVEAHGGSVRAASEYGKGTKIIITLPEG</sequence>
<dbReference type="STRING" id="301148.B4135_0379"/>
<keyword evidence="10" id="KW-0067">ATP-binding</keyword>
<keyword evidence="4" id="KW-1003">Cell membrane</keyword>
<evidence type="ECO:0000256" key="12">
    <source>
        <dbReference type="ARBA" id="ARBA00023012"/>
    </source>
</evidence>
<dbReference type="Pfam" id="PF00672">
    <property type="entry name" value="HAMP"/>
    <property type="match status" value="1"/>
</dbReference>
<dbReference type="InterPro" id="IPR003660">
    <property type="entry name" value="HAMP_dom"/>
</dbReference>
<reference evidence="17 18" key="1">
    <citation type="submission" date="2016-01" db="EMBL/GenBank/DDBJ databases">
        <title>Draft Genome Sequences of Seven Thermophilic Sporeformers Isolated from Foods.</title>
        <authorList>
            <person name="Berendsen E.M."/>
            <person name="Wells-Bennik M.H."/>
            <person name="Krawcyk A.O."/>
            <person name="De Jong A."/>
            <person name="Holsappel S."/>
            <person name="Eijlander R.T."/>
            <person name="Kuipers O.P."/>
        </authorList>
    </citation>
    <scope>NUCLEOTIDE SEQUENCE [LARGE SCALE GENOMIC DNA]</scope>
    <source>
        <strain evidence="17 18">B4135</strain>
    </source>
</reference>
<evidence type="ECO:0000256" key="11">
    <source>
        <dbReference type="ARBA" id="ARBA00022989"/>
    </source>
</evidence>
<feature type="domain" description="Histidine kinase" evidence="15">
    <location>
        <begin position="241"/>
        <end position="456"/>
    </location>
</feature>
<dbReference type="PROSITE" id="PS50109">
    <property type="entry name" value="HIS_KIN"/>
    <property type="match status" value="1"/>
</dbReference>
<gene>
    <name evidence="17" type="ORF">B4135_0379</name>
</gene>
<dbReference type="Pfam" id="PF02518">
    <property type="entry name" value="HATPase_c"/>
    <property type="match status" value="1"/>
</dbReference>
<dbReference type="OrthoDB" id="9813151at2"/>
<comment type="subcellular location">
    <subcellularLocation>
        <location evidence="2">Cell membrane</location>
        <topology evidence="2">Multi-pass membrane protein</topology>
    </subcellularLocation>
</comment>
<dbReference type="InterPro" id="IPR004358">
    <property type="entry name" value="Sig_transdc_His_kin-like_C"/>
</dbReference>
<dbReference type="Proteomes" id="UP000075683">
    <property type="component" value="Unassembled WGS sequence"/>
</dbReference>
<dbReference type="InterPro" id="IPR036890">
    <property type="entry name" value="HATPase_C_sf"/>
</dbReference>
<dbReference type="SMART" id="SM00387">
    <property type="entry name" value="HATPase_c"/>
    <property type="match status" value="1"/>
</dbReference>
<proteinExistence type="predicted"/>
<evidence type="ECO:0000256" key="4">
    <source>
        <dbReference type="ARBA" id="ARBA00022475"/>
    </source>
</evidence>
<evidence type="ECO:0000256" key="6">
    <source>
        <dbReference type="ARBA" id="ARBA00022679"/>
    </source>
</evidence>
<dbReference type="FunFam" id="3.30.565.10:FF:000006">
    <property type="entry name" value="Sensor histidine kinase WalK"/>
    <property type="match status" value="1"/>
</dbReference>
<keyword evidence="9" id="KW-0418">Kinase</keyword>
<comment type="caution">
    <text evidence="17">The sequence shown here is derived from an EMBL/GenBank/DDBJ whole genome shotgun (WGS) entry which is preliminary data.</text>
</comment>
<accession>A0A150LKM3</accession>
<dbReference type="RefSeq" id="WP_061569537.1">
    <property type="nucleotide sequence ID" value="NZ_LQYT01000090.1"/>
</dbReference>
<evidence type="ECO:0000256" key="9">
    <source>
        <dbReference type="ARBA" id="ARBA00022777"/>
    </source>
</evidence>
<dbReference type="SUPFAM" id="SSF55874">
    <property type="entry name" value="ATPase domain of HSP90 chaperone/DNA topoisomerase II/histidine kinase"/>
    <property type="match status" value="1"/>
</dbReference>
<dbReference type="GO" id="GO:0005886">
    <property type="term" value="C:plasma membrane"/>
    <property type="evidence" value="ECO:0007669"/>
    <property type="project" value="UniProtKB-SubCell"/>
</dbReference>
<keyword evidence="8" id="KW-0547">Nucleotide-binding</keyword>
<feature type="transmembrane region" description="Helical" evidence="14">
    <location>
        <begin position="161"/>
        <end position="183"/>
    </location>
</feature>
<evidence type="ECO:0000256" key="14">
    <source>
        <dbReference type="SAM" id="Phobius"/>
    </source>
</evidence>
<dbReference type="PRINTS" id="PR00344">
    <property type="entry name" value="BCTRLSENSOR"/>
</dbReference>
<keyword evidence="13 14" id="KW-0472">Membrane</keyword>
<keyword evidence="5" id="KW-0597">Phosphoprotein</keyword>
<dbReference type="InterPro" id="IPR050398">
    <property type="entry name" value="HssS/ArlS-like"/>
</dbReference>
<dbReference type="InterPro" id="IPR003594">
    <property type="entry name" value="HATPase_dom"/>
</dbReference>
<dbReference type="SUPFAM" id="SSF47384">
    <property type="entry name" value="Homodimeric domain of signal transducing histidine kinase"/>
    <property type="match status" value="1"/>
</dbReference>
<dbReference type="InterPro" id="IPR003661">
    <property type="entry name" value="HisK_dim/P_dom"/>
</dbReference>
<dbReference type="Gene3D" id="1.10.287.130">
    <property type="match status" value="1"/>
</dbReference>
<evidence type="ECO:0000256" key="5">
    <source>
        <dbReference type="ARBA" id="ARBA00022553"/>
    </source>
</evidence>
<keyword evidence="12" id="KW-0902">Two-component regulatory system</keyword>
<dbReference type="GO" id="GO:0000155">
    <property type="term" value="F:phosphorelay sensor kinase activity"/>
    <property type="evidence" value="ECO:0007669"/>
    <property type="project" value="InterPro"/>
</dbReference>
<evidence type="ECO:0000256" key="8">
    <source>
        <dbReference type="ARBA" id="ARBA00022741"/>
    </source>
</evidence>
<evidence type="ECO:0000313" key="18">
    <source>
        <dbReference type="Proteomes" id="UP000075683"/>
    </source>
</evidence>
<evidence type="ECO:0000259" key="16">
    <source>
        <dbReference type="PROSITE" id="PS50885"/>
    </source>
</evidence>
<dbReference type="PANTHER" id="PTHR45528:SF1">
    <property type="entry name" value="SENSOR HISTIDINE KINASE CPXA"/>
    <property type="match status" value="1"/>
</dbReference>
<evidence type="ECO:0000256" key="2">
    <source>
        <dbReference type="ARBA" id="ARBA00004651"/>
    </source>
</evidence>
<evidence type="ECO:0000256" key="3">
    <source>
        <dbReference type="ARBA" id="ARBA00012438"/>
    </source>
</evidence>
<dbReference type="EC" id="2.7.13.3" evidence="3"/>
<dbReference type="SMART" id="SM00304">
    <property type="entry name" value="HAMP"/>
    <property type="match status" value="1"/>
</dbReference>
<dbReference type="InterPro" id="IPR005467">
    <property type="entry name" value="His_kinase_dom"/>
</dbReference>
<keyword evidence="6" id="KW-0808">Transferase</keyword>
<evidence type="ECO:0000256" key="1">
    <source>
        <dbReference type="ARBA" id="ARBA00000085"/>
    </source>
</evidence>
<dbReference type="PROSITE" id="PS50885">
    <property type="entry name" value="HAMP"/>
    <property type="match status" value="1"/>
</dbReference>
<dbReference type="CDD" id="cd00082">
    <property type="entry name" value="HisKA"/>
    <property type="match status" value="1"/>
</dbReference>
<dbReference type="InterPro" id="IPR036097">
    <property type="entry name" value="HisK_dim/P_sf"/>
</dbReference>
<keyword evidence="7 14" id="KW-0812">Transmembrane</keyword>
<comment type="catalytic activity">
    <reaction evidence="1">
        <text>ATP + protein L-histidine = ADP + protein N-phospho-L-histidine.</text>
        <dbReference type="EC" id="2.7.13.3"/>
    </reaction>
</comment>
<evidence type="ECO:0000259" key="15">
    <source>
        <dbReference type="PROSITE" id="PS50109"/>
    </source>
</evidence>
<evidence type="ECO:0000256" key="13">
    <source>
        <dbReference type="ARBA" id="ARBA00023136"/>
    </source>
</evidence>
<dbReference type="SMART" id="SM00388">
    <property type="entry name" value="HisKA"/>
    <property type="match status" value="1"/>
</dbReference>
<feature type="domain" description="HAMP" evidence="16">
    <location>
        <begin position="181"/>
        <end position="233"/>
    </location>
</feature>
<dbReference type="CDD" id="cd06225">
    <property type="entry name" value="HAMP"/>
    <property type="match status" value="1"/>
</dbReference>
<dbReference type="FunFam" id="1.10.287.130:FF:000001">
    <property type="entry name" value="Two-component sensor histidine kinase"/>
    <property type="match status" value="1"/>
</dbReference>
<dbReference type="CDD" id="cd00075">
    <property type="entry name" value="HATPase"/>
    <property type="match status" value="1"/>
</dbReference>
<dbReference type="Gene3D" id="6.10.340.10">
    <property type="match status" value="1"/>
</dbReference>
<keyword evidence="11 14" id="KW-1133">Transmembrane helix</keyword>
<evidence type="ECO:0000256" key="7">
    <source>
        <dbReference type="ARBA" id="ARBA00022692"/>
    </source>
</evidence>
<evidence type="ECO:0000313" key="17">
    <source>
        <dbReference type="EMBL" id="KYD12780.1"/>
    </source>
</evidence>
<dbReference type="AlphaFoldDB" id="A0A150LKM3"/>
<dbReference type="Pfam" id="PF00512">
    <property type="entry name" value="HisKA"/>
    <property type="match status" value="1"/>
</dbReference>
<dbReference type="SUPFAM" id="SSF158472">
    <property type="entry name" value="HAMP domain-like"/>
    <property type="match status" value="1"/>
</dbReference>
<dbReference type="PATRIC" id="fig|301148.3.peg.771"/>
<dbReference type="EMBL" id="LQYT01000090">
    <property type="protein sequence ID" value="KYD12780.1"/>
    <property type="molecule type" value="Genomic_DNA"/>
</dbReference>
<name>A0A150LKM3_9BACI</name>